<comment type="caution">
    <text evidence="3">The sequence shown here is derived from an EMBL/GenBank/DDBJ whole genome shotgun (WGS) entry which is preliminary data.</text>
</comment>
<proteinExistence type="predicted"/>
<feature type="chain" id="PRO_5035271442" evidence="2">
    <location>
        <begin position="21"/>
        <end position="190"/>
    </location>
</feature>
<keyword evidence="4" id="KW-1185">Reference proteome</keyword>
<feature type="signal peptide" evidence="2">
    <location>
        <begin position="1"/>
        <end position="20"/>
    </location>
</feature>
<reference evidence="3" key="1">
    <citation type="journal article" date="2021" name="Sci. Adv.">
        <title>The American lobster genome reveals insights on longevity, neural, and immune adaptations.</title>
        <authorList>
            <person name="Polinski J.M."/>
            <person name="Zimin A.V."/>
            <person name="Clark K.F."/>
            <person name="Kohn A.B."/>
            <person name="Sadowski N."/>
            <person name="Timp W."/>
            <person name="Ptitsyn A."/>
            <person name="Khanna P."/>
            <person name="Romanova D.Y."/>
            <person name="Williams P."/>
            <person name="Greenwood S.J."/>
            <person name="Moroz L.L."/>
            <person name="Walt D.R."/>
            <person name="Bodnar A.G."/>
        </authorList>
    </citation>
    <scope>NUCLEOTIDE SEQUENCE</scope>
    <source>
        <strain evidence="3">GMGI-L3</strain>
    </source>
</reference>
<keyword evidence="3" id="KW-0675">Receptor</keyword>
<dbReference type="Proteomes" id="UP000747542">
    <property type="component" value="Unassembled WGS sequence"/>
</dbReference>
<evidence type="ECO:0000313" key="4">
    <source>
        <dbReference type="Proteomes" id="UP000747542"/>
    </source>
</evidence>
<evidence type="ECO:0000256" key="2">
    <source>
        <dbReference type="SAM" id="SignalP"/>
    </source>
</evidence>
<keyword evidence="2" id="KW-0732">Signal</keyword>
<sequence>MVRMWGERLYLRVFVAAVCAVVYCTAQHSAADSLESMFNQLVQNSGSEVQSLSYCRISTRDLISTAQSTANRVLQGVCNPRELNERFTTLEKQVVDQFNVLKTMVLNIEDQLRNQDKQIKKHHGKLRQAIRVIRGGSVGGATSNDYHPEDEPEAADYEDGDYNEEGESLILAGEGSYTWKKPAIRKAIAG</sequence>
<evidence type="ECO:0000256" key="1">
    <source>
        <dbReference type="SAM" id="MobiDB-lite"/>
    </source>
</evidence>
<dbReference type="EMBL" id="JAHLQT010045843">
    <property type="protein sequence ID" value="KAG7154001.1"/>
    <property type="molecule type" value="Genomic_DNA"/>
</dbReference>
<evidence type="ECO:0000313" key="3">
    <source>
        <dbReference type="EMBL" id="KAG7154001.1"/>
    </source>
</evidence>
<organism evidence="3 4">
    <name type="scientific">Homarus americanus</name>
    <name type="common">American lobster</name>
    <dbReference type="NCBI Taxonomy" id="6706"/>
    <lineage>
        <taxon>Eukaryota</taxon>
        <taxon>Metazoa</taxon>
        <taxon>Ecdysozoa</taxon>
        <taxon>Arthropoda</taxon>
        <taxon>Crustacea</taxon>
        <taxon>Multicrustacea</taxon>
        <taxon>Malacostraca</taxon>
        <taxon>Eumalacostraca</taxon>
        <taxon>Eucarida</taxon>
        <taxon>Decapoda</taxon>
        <taxon>Pleocyemata</taxon>
        <taxon>Astacidea</taxon>
        <taxon>Nephropoidea</taxon>
        <taxon>Nephropidae</taxon>
        <taxon>Homarus</taxon>
    </lineage>
</organism>
<feature type="region of interest" description="Disordered" evidence="1">
    <location>
        <begin position="137"/>
        <end position="160"/>
    </location>
</feature>
<feature type="compositionally biased region" description="Acidic residues" evidence="1">
    <location>
        <begin position="148"/>
        <end position="160"/>
    </location>
</feature>
<dbReference type="AlphaFoldDB" id="A0A8J5JBR9"/>
<protein>
    <submittedName>
        <fullName evidence="3">Putative TNF receptor-associated factor 6-like</fullName>
    </submittedName>
</protein>
<accession>A0A8J5JBR9</accession>
<gene>
    <name evidence="3" type="primary">Traf6-L</name>
    <name evidence="3" type="ORF">Hamer_G020060</name>
</gene>
<name>A0A8J5JBR9_HOMAM</name>